<sequence>MPSAIGIAGFPRWIVIAGDFDMPDMQMVSGESADPNVCCRAAAVRCMADDTYRCSLAAIVQSLHDFSRMFHEFFCLSGPFPPLSFHRSSASALNSSRDGFPLIDRTFFSLVWWQTRAVAPPTLASRWWKRSSWCS</sequence>
<name>A0A3P6UEH5_CYLGO</name>
<organism evidence="1 2">
    <name type="scientific">Cylicostephanus goldi</name>
    <name type="common">Nematode worm</name>
    <dbReference type="NCBI Taxonomy" id="71465"/>
    <lineage>
        <taxon>Eukaryota</taxon>
        <taxon>Metazoa</taxon>
        <taxon>Ecdysozoa</taxon>
        <taxon>Nematoda</taxon>
        <taxon>Chromadorea</taxon>
        <taxon>Rhabditida</taxon>
        <taxon>Rhabditina</taxon>
        <taxon>Rhabditomorpha</taxon>
        <taxon>Strongyloidea</taxon>
        <taxon>Strongylidae</taxon>
        <taxon>Cylicostephanus</taxon>
    </lineage>
</organism>
<evidence type="ECO:0000313" key="1">
    <source>
        <dbReference type="EMBL" id="VDK76694.1"/>
    </source>
</evidence>
<dbReference type="EMBL" id="UYRV01025009">
    <property type="protein sequence ID" value="VDK76694.1"/>
    <property type="molecule type" value="Genomic_DNA"/>
</dbReference>
<keyword evidence="2" id="KW-1185">Reference proteome</keyword>
<dbReference type="Proteomes" id="UP000271889">
    <property type="component" value="Unassembled WGS sequence"/>
</dbReference>
<reference evidence="1 2" key="1">
    <citation type="submission" date="2018-11" db="EMBL/GenBank/DDBJ databases">
        <authorList>
            <consortium name="Pathogen Informatics"/>
        </authorList>
    </citation>
    <scope>NUCLEOTIDE SEQUENCE [LARGE SCALE GENOMIC DNA]</scope>
</reference>
<accession>A0A3P6UEH5</accession>
<evidence type="ECO:0000313" key="2">
    <source>
        <dbReference type="Proteomes" id="UP000271889"/>
    </source>
</evidence>
<protein>
    <submittedName>
        <fullName evidence="1">Uncharacterized protein</fullName>
    </submittedName>
</protein>
<proteinExistence type="predicted"/>
<gene>
    <name evidence="1" type="ORF">CGOC_LOCUS7262</name>
</gene>
<dbReference type="AlphaFoldDB" id="A0A3P6UEH5"/>